<name>A0A1Q3DLH3_9VIRU</name>
<evidence type="ECO:0000259" key="2">
    <source>
        <dbReference type="Pfam" id="PF12175"/>
    </source>
</evidence>
<keyword evidence="1" id="KW-0812">Transmembrane</keyword>
<organism evidence="3">
    <name type="scientific">Chionoecetes opilio bacilliform virus</name>
    <dbReference type="NCBI Taxonomy" id="1825681"/>
    <lineage>
        <taxon>Viruses</taxon>
        <taxon>Viruses incertae sedis</taxon>
        <taxon>Naldaviricetes</taxon>
        <taxon>Nimaviridae</taxon>
    </lineage>
</organism>
<comment type="caution">
    <text evidence="3">The sequence shown here is derived from an EMBL/GenBank/DDBJ whole genome shotgun (WGS) entry which is preliminary data.</text>
</comment>
<dbReference type="EMBL" id="BDLS01000002">
    <property type="protein sequence ID" value="GAV93229.1"/>
    <property type="molecule type" value="Genomic_DNA"/>
</dbReference>
<evidence type="ECO:0000256" key="1">
    <source>
        <dbReference type="SAM" id="Phobius"/>
    </source>
</evidence>
<dbReference type="Gene3D" id="2.60.40.2770">
    <property type="entry name" value="WSSV envelope protein-like"/>
    <property type="match status" value="1"/>
</dbReference>
<reference evidence="3" key="1">
    <citation type="submission" date="2017-01" db="EMBL/GenBank/DDBJ databases">
        <title>Draft genome sequence of uncultured bacilliform virus purified from snow crab.</title>
        <authorList>
            <person name="Takano T."/>
        </authorList>
    </citation>
    <scope>NUCLEOTIDE SEQUENCE</scope>
    <source>
        <strain evidence="3">Isolate_1</strain>
    </source>
</reference>
<evidence type="ECO:0000313" key="3">
    <source>
        <dbReference type="EMBL" id="GAV93229.1"/>
    </source>
</evidence>
<gene>
    <name evidence="3" type="ORF">SCV_109</name>
</gene>
<protein>
    <submittedName>
        <fullName evidence="3">Envelope protein</fullName>
    </submittedName>
</protein>
<keyword evidence="1" id="KW-0472">Membrane</keyword>
<feature type="transmembrane region" description="Helical" evidence="1">
    <location>
        <begin position="27"/>
        <end position="50"/>
    </location>
</feature>
<keyword evidence="3" id="KW-0261">Viral envelope protein</keyword>
<accession>A0A1Q3DLH3</accession>
<dbReference type="Pfam" id="PF12175">
    <property type="entry name" value="WSS_VP"/>
    <property type="match status" value="1"/>
</dbReference>
<proteinExistence type="predicted"/>
<sequence length="204" mass="21866">MFIMNPYPIGRLKNINMDFSSLTGLDMVVIAGMFIASMAIIAIILLLFTIGRRIADDSKGNKEATFRVALLKAAATSKFVVTEVTYKSVFGKVAFSEAGNMHQHVDGDIVFMSTTDASASSISYVDFTVSNNTKKDIYISNARINPTMASGSVFSGTAVATVFTPFMVKASEQASSRIVGQQSTDTQGAYTLDIVIDQSGPTLV</sequence>
<dbReference type="GO" id="GO:0019031">
    <property type="term" value="C:viral envelope"/>
    <property type="evidence" value="ECO:0007669"/>
    <property type="project" value="UniProtKB-KW"/>
</dbReference>
<keyword evidence="3" id="KW-0946">Virion</keyword>
<dbReference type="InterPro" id="IPR037251">
    <property type="entry name" value="WSSV_Vp28_sf"/>
</dbReference>
<feature type="domain" description="White spot syndrome virus structural envelope protein Vp28" evidence="2">
    <location>
        <begin position="17"/>
        <end position="171"/>
    </location>
</feature>
<dbReference type="InterPro" id="IPR022004">
    <property type="entry name" value="WSSV_Vp28"/>
</dbReference>
<keyword evidence="1" id="KW-1133">Transmembrane helix</keyword>